<proteinExistence type="predicted"/>
<protein>
    <recommendedName>
        <fullName evidence="4">Cytochrome C</fullName>
    </recommendedName>
</protein>
<evidence type="ECO:0008006" key="4">
    <source>
        <dbReference type="Google" id="ProtNLM"/>
    </source>
</evidence>
<reference evidence="2" key="1">
    <citation type="journal article" date="2019" name="PLoS Negl. Trop. Dis.">
        <title>Revisiting the worldwide diversity of Leptospira species in the environment.</title>
        <authorList>
            <person name="Vincent A.T."/>
            <person name="Schiettekatte O."/>
            <person name="Bourhy P."/>
            <person name="Veyrier F.J."/>
            <person name="Picardeau M."/>
        </authorList>
    </citation>
    <scope>NUCLEOTIDE SEQUENCE [LARGE SCALE GENOMIC DNA]</scope>
    <source>
        <strain evidence="2">SSW15</strain>
    </source>
</reference>
<dbReference type="OrthoDB" id="1150802at2"/>
<dbReference type="EMBL" id="RQET01000007">
    <property type="protein sequence ID" value="TGK10180.1"/>
    <property type="molecule type" value="Genomic_DNA"/>
</dbReference>
<keyword evidence="1" id="KW-1133">Transmembrane helix</keyword>
<dbReference type="GO" id="GO:0022900">
    <property type="term" value="P:electron transport chain"/>
    <property type="evidence" value="ECO:0007669"/>
    <property type="project" value="InterPro"/>
</dbReference>
<feature type="transmembrane region" description="Helical" evidence="1">
    <location>
        <begin position="6"/>
        <end position="25"/>
    </location>
</feature>
<dbReference type="GO" id="GO:0005506">
    <property type="term" value="F:iron ion binding"/>
    <property type="evidence" value="ECO:0007669"/>
    <property type="project" value="InterPro"/>
</dbReference>
<keyword evidence="1" id="KW-0812">Transmembrane</keyword>
<gene>
    <name evidence="2" type="ORF">EHO60_10045</name>
</gene>
<dbReference type="GO" id="GO:0020037">
    <property type="term" value="F:heme binding"/>
    <property type="evidence" value="ECO:0007669"/>
    <property type="project" value="InterPro"/>
</dbReference>
<evidence type="ECO:0000256" key="1">
    <source>
        <dbReference type="SAM" id="Phobius"/>
    </source>
</evidence>
<organism evidence="2 3">
    <name type="scientific">Leptospira fletcheri</name>
    <dbReference type="NCBI Taxonomy" id="2484981"/>
    <lineage>
        <taxon>Bacteria</taxon>
        <taxon>Pseudomonadati</taxon>
        <taxon>Spirochaetota</taxon>
        <taxon>Spirochaetia</taxon>
        <taxon>Leptospirales</taxon>
        <taxon>Leptospiraceae</taxon>
        <taxon>Leptospira</taxon>
    </lineage>
</organism>
<evidence type="ECO:0000313" key="3">
    <source>
        <dbReference type="Proteomes" id="UP000298458"/>
    </source>
</evidence>
<dbReference type="InterPro" id="IPR010980">
    <property type="entry name" value="Cyt_c/b562"/>
</dbReference>
<dbReference type="GO" id="GO:0009055">
    <property type="term" value="F:electron transfer activity"/>
    <property type="evidence" value="ECO:0007669"/>
    <property type="project" value="InterPro"/>
</dbReference>
<keyword evidence="1" id="KW-0472">Membrane</keyword>
<name>A0A4R9GE83_9LEPT</name>
<dbReference type="SUPFAM" id="SSF47175">
    <property type="entry name" value="Cytochromes"/>
    <property type="match status" value="1"/>
</dbReference>
<comment type="caution">
    <text evidence="2">The sequence shown here is derived from an EMBL/GenBank/DDBJ whole genome shotgun (WGS) entry which is preliminary data.</text>
</comment>
<dbReference type="Proteomes" id="UP000298458">
    <property type="component" value="Unassembled WGS sequence"/>
</dbReference>
<accession>A0A4R9GE83</accession>
<sequence length="161" mass="18478">MFRKYLIYAGWLLWIGTLAALVFVLTEGKISAEPDGRKAILLNEQEKEFVLTEMRTLLATVHEIHSSLADEDYERAAKAARKSGRGMDHSSETAEKGLLRKVPLEFKKLGFGTHDHFDFLADTLNEKRDLKYSVRELANLTSKCVACHSMYKIRFEREKPE</sequence>
<dbReference type="RefSeq" id="WP_135768067.1">
    <property type="nucleotide sequence ID" value="NZ_RQET01000007.1"/>
</dbReference>
<dbReference type="AlphaFoldDB" id="A0A4R9GE83"/>
<keyword evidence="3" id="KW-1185">Reference proteome</keyword>
<evidence type="ECO:0000313" key="2">
    <source>
        <dbReference type="EMBL" id="TGK10180.1"/>
    </source>
</evidence>